<evidence type="ECO:0000313" key="3">
    <source>
        <dbReference type="Proteomes" id="UP000678016"/>
    </source>
</evidence>
<keyword evidence="3" id="KW-1185">Reference proteome</keyword>
<feature type="region of interest" description="Disordered" evidence="1">
    <location>
        <begin position="310"/>
        <end position="336"/>
    </location>
</feature>
<dbReference type="InterPro" id="IPR032675">
    <property type="entry name" value="LRR_dom_sf"/>
</dbReference>
<organism evidence="2 3">
    <name type="scientific">Nocardiopsis akebiae</name>
    <dbReference type="NCBI Taxonomy" id="2831968"/>
    <lineage>
        <taxon>Bacteria</taxon>
        <taxon>Bacillati</taxon>
        <taxon>Actinomycetota</taxon>
        <taxon>Actinomycetes</taxon>
        <taxon>Streptosporangiales</taxon>
        <taxon>Nocardiopsidaceae</taxon>
        <taxon>Nocardiopsis</taxon>
    </lineage>
</organism>
<evidence type="ECO:0000313" key="2">
    <source>
        <dbReference type="EMBL" id="QUX28467.1"/>
    </source>
</evidence>
<accession>A0ABX8C2T2</accession>
<dbReference type="NCBIfam" id="NF038076">
    <property type="entry name" value="fam_STM4015"/>
    <property type="match status" value="1"/>
</dbReference>
<dbReference type="Gene3D" id="3.80.10.10">
    <property type="entry name" value="Ribonuclease Inhibitor"/>
    <property type="match status" value="1"/>
</dbReference>
<name>A0ABX8C2T2_9ACTN</name>
<sequence>MPELTEFAGLPVVEFPASGTTEERLERICKQGGDPQAPASAAWRLRTSEGARGVREEGCEEHVARFLSMVDTAQVRALVIGAWGYPAQGGPEAFLEALVEHADKLPNLRSVFVGDIEMTESELSWISQSDLAPLVAAFPQLEELVVKGADGLRGRLGLRVPSHASLRSLTLQSGGLPGRVVREVASSGLPALEHLELWLGVWDYGGDAYPQDLAPVLSGEVFPRLSYLGVRNAEGADGWITALAEAPAVKHLEVLDLSLGIFTDRGARELVDRAEAFFGLRKLDLHHHFLSAEMEQRVRAAFAGTGVEIDLSDRMEPEQDEDDDEDEPCYYTAASE</sequence>
<feature type="compositionally biased region" description="Acidic residues" evidence="1">
    <location>
        <begin position="318"/>
        <end position="328"/>
    </location>
</feature>
<reference evidence="3" key="1">
    <citation type="submission" date="2021-05" db="EMBL/GenBank/DDBJ databases">
        <title>Direct Submission.</title>
        <authorList>
            <person name="Li K."/>
            <person name="Gao J."/>
        </authorList>
    </citation>
    <scope>NUCLEOTIDE SEQUENCE [LARGE SCALE GENOMIC DNA]</scope>
    <source>
        <strain evidence="3">HDS12</strain>
    </source>
</reference>
<dbReference type="EMBL" id="CP074132">
    <property type="protein sequence ID" value="QUX28467.1"/>
    <property type="molecule type" value="Genomic_DNA"/>
</dbReference>
<protein>
    <submittedName>
        <fullName evidence="2">STM4015 family protein</fullName>
    </submittedName>
</protein>
<evidence type="ECO:0000256" key="1">
    <source>
        <dbReference type="SAM" id="MobiDB-lite"/>
    </source>
</evidence>
<proteinExistence type="predicted"/>
<dbReference type="InterPro" id="IPR047722">
    <property type="entry name" value="STM4015-like"/>
</dbReference>
<dbReference type="RefSeq" id="WP_212641450.1">
    <property type="nucleotide sequence ID" value="NZ_CP074132.1"/>
</dbReference>
<gene>
    <name evidence="2" type="ORF">KGD83_25075</name>
</gene>
<dbReference type="SUPFAM" id="SSF52047">
    <property type="entry name" value="RNI-like"/>
    <property type="match status" value="1"/>
</dbReference>
<dbReference type="Proteomes" id="UP000678016">
    <property type="component" value="Chromosome"/>
</dbReference>